<comment type="caution">
    <text evidence="2">The sequence shown here is derived from an EMBL/GenBank/DDBJ whole genome shotgun (WGS) entry which is preliminary data.</text>
</comment>
<reference evidence="2" key="1">
    <citation type="journal article" date="2020" name="Phytopathology">
        <title>Genome Sequence Resources of Colletotrichum truncatum, C. plurivorum, C. musicola, and C. sojae: Four Species Pathogenic to Soybean (Glycine max).</title>
        <authorList>
            <person name="Rogerio F."/>
            <person name="Boufleur T.R."/>
            <person name="Ciampi-Guillardi M."/>
            <person name="Sukno S.A."/>
            <person name="Thon M.R."/>
            <person name="Massola Junior N.S."/>
            <person name="Baroncelli R."/>
        </authorList>
    </citation>
    <scope>NUCLEOTIDE SEQUENCE</scope>
    <source>
        <strain evidence="2">LFN00145</strain>
    </source>
</reference>
<gene>
    <name evidence="2" type="ORF">CPLU01_06514</name>
</gene>
<keyword evidence="3" id="KW-1185">Reference proteome</keyword>
<evidence type="ECO:0000313" key="2">
    <source>
        <dbReference type="EMBL" id="KAF6831865.1"/>
    </source>
</evidence>
<dbReference type="EMBL" id="WIGO01000076">
    <property type="protein sequence ID" value="KAF6831865.1"/>
    <property type="molecule type" value="Genomic_DNA"/>
</dbReference>
<name>A0A8H6KIA8_9PEZI</name>
<organism evidence="2 3">
    <name type="scientific">Colletotrichum plurivorum</name>
    <dbReference type="NCBI Taxonomy" id="2175906"/>
    <lineage>
        <taxon>Eukaryota</taxon>
        <taxon>Fungi</taxon>
        <taxon>Dikarya</taxon>
        <taxon>Ascomycota</taxon>
        <taxon>Pezizomycotina</taxon>
        <taxon>Sordariomycetes</taxon>
        <taxon>Hypocreomycetidae</taxon>
        <taxon>Glomerellales</taxon>
        <taxon>Glomerellaceae</taxon>
        <taxon>Colletotrichum</taxon>
        <taxon>Colletotrichum orchidearum species complex</taxon>
    </lineage>
</organism>
<feature type="compositionally biased region" description="Low complexity" evidence="1">
    <location>
        <begin position="48"/>
        <end position="58"/>
    </location>
</feature>
<evidence type="ECO:0000256" key="1">
    <source>
        <dbReference type="SAM" id="MobiDB-lite"/>
    </source>
</evidence>
<dbReference type="AlphaFoldDB" id="A0A8H6KIA8"/>
<protein>
    <submittedName>
        <fullName evidence="2">Uncharacterized protein</fullName>
    </submittedName>
</protein>
<sequence length="234" mass="24744">MDVHGWPSTEETASATTTIRESEQQCSRWRVLQRAECSRACSSPGFEAVSASPASLSPPEHDLPRPPTLSAPSPFPSTGSADPAQPFVMAPAAGFVLTLEQGLQLTGSDTGHWSNITSPYPPSTSDSTHLSLRFITPIHCLAISDNINTISDAKPVRLPLTTSGRQSIGHPSTGFLQAPSPQSYITNGHTPHSDDEMPSLDFDCRSMHCMQPAGSIPALTLVPQSGATTASPES</sequence>
<dbReference type="Proteomes" id="UP000654918">
    <property type="component" value="Unassembled WGS sequence"/>
</dbReference>
<feature type="region of interest" description="Disordered" evidence="1">
    <location>
        <begin position="48"/>
        <end position="86"/>
    </location>
</feature>
<evidence type="ECO:0000313" key="3">
    <source>
        <dbReference type="Proteomes" id="UP000654918"/>
    </source>
</evidence>
<feature type="region of interest" description="Disordered" evidence="1">
    <location>
        <begin position="1"/>
        <end position="26"/>
    </location>
</feature>
<proteinExistence type="predicted"/>
<feature type="compositionally biased region" description="Low complexity" evidence="1">
    <location>
        <begin position="8"/>
        <end position="18"/>
    </location>
</feature>
<feature type="compositionally biased region" description="Pro residues" evidence="1">
    <location>
        <begin position="65"/>
        <end position="75"/>
    </location>
</feature>
<accession>A0A8H6KIA8</accession>